<keyword evidence="6 7" id="KW-0472">Membrane</keyword>
<gene>
    <name evidence="9" type="ORF">CAV_1483</name>
</gene>
<dbReference type="PANTHER" id="PTHR43652">
    <property type="entry name" value="BASIC AMINO ACID ANTIPORTER YFCC-RELATED"/>
    <property type="match status" value="1"/>
</dbReference>
<dbReference type="Proteomes" id="UP000201169">
    <property type="component" value="Chromosome"/>
</dbReference>
<feature type="transmembrane region" description="Helical" evidence="7">
    <location>
        <begin position="459"/>
        <end position="482"/>
    </location>
</feature>
<dbReference type="Pfam" id="PF02080">
    <property type="entry name" value="TrkA_C"/>
    <property type="match status" value="2"/>
</dbReference>
<evidence type="ECO:0000256" key="3">
    <source>
        <dbReference type="ARBA" id="ARBA00022692"/>
    </source>
</evidence>
<dbReference type="InterPro" id="IPR004680">
    <property type="entry name" value="Cit_transptr-like_dom"/>
</dbReference>
<keyword evidence="10" id="KW-1185">Reference proteome</keyword>
<feature type="domain" description="RCK C-terminal" evidence="8">
    <location>
        <begin position="195"/>
        <end position="280"/>
    </location>
</feature>
<dbReference type="InterPro" id="IPR051679">
    <property type="entry name" value="DASS-Related_Transporters"/>
</dbReference>
<evidence type="ECO:0000256" key="2">
    <source>
        <dbReference type="ARBA" id="ARBA00022448"/>
    </source>
</evidence>
<feature type="transmembrane region" description="Helical" evidence="7">
    <location>
        <begin position="95"/>
        <end position="118"/>
    </location>
</feature>
<evidence type="ECO:0000256" key="4">
    <source>
        <dbReference type="ARBA" id="ARBA00022737"/>
    </source>
</evidence>
<evidence type="ECO:0000256" key="6">
    <source>
        <dbReference type="ARBA" id="ARBA00023136"/>
    </source>
</evidence>
<feature type="transmembrane region" description="Helical" evidence="7">
    <location>
        <begin position="175"/>
        <end position="194"/>
    </location>
</feature>
<evidence type="ECO:0000256" key="7">
    <source>
        <dbReference type="SAM" id="Phobius"/>
    </source>
</evidence>
<evidence type="ECO:0000313" key="9">
    <source>
        <dbReference type="EMBL" id="ASQ31093.1"/>
    </source>
</evidence>
<feature type="transmembrane region" description="Helical" evidence="7">
    <location>
        <begin position="428"/>
        <end position="447"/>
    </location>
</feature>
<dbReference type="Pfam" id="PF03600">
    <property type="entry name" value="CitMHS"/>
    <property type="match status" value="1"/>
</dbReference>
<proteinExistence type="predicted"/>
<evidence type="ECO:0000313" key="10">
    <source>
        <dbReference type="Proteomes" id="UP000201169"/>
    </source>
</evidence>
<evidence type="ECO:0000259" key="8">
    <source>
        <dbReference type="PROSITE" id="PS51202"/>
    </source>
</evidence>
<protein>
    <submittedName>
        <fullName evidence="9">Anion permease, ArsB/NhaD family</fullName>
    </submittedName>
</protein>
<feature type="transmembrane region" description="Helical" evidence="7">
    <location>
        <begin position="130"/>
        <end position="155"/>
    </location>
</feature>
<dbReference type="KEGG" id="cavi:CAV_1483"/>
<dbReference type="PROSITE" id="PS51202">
    <property type="entry name" value="RCK_C"/>
    <property type="match status" value="2"/>
</dbReference>
<dbReference type="AlphaFoldDB" id="A0A222MYM8"/>
<keyword evidence="2" id="KW-0813">Transport</keyword>
<name>A0A222MYM8_9BACT</name>
<feature type="transmembrane region" description="Helical" evidence="7">
    <location>
        <begin position="29"/>
        <end position="45"/>
    </location>
</feature>
<organism evidence="9 10">
    <name type="scientific">Campylobacter avium LMG 24591</name>
    <dbReference type="NCBI Taxonomy" id="522484"/>
    <lineage>
        <taxon>Bacteria</taxon>
        <taxon>Pseudomonadati</taxon>
        <taxon>Campylobacterota</taxon>
        <taxon>Epsilonproteobacteria</taxon>
        <taxon>Campylobacterales</taxon>
        <taxon>Campylobacteraceae</taxon>
        <taxon>Campylobacter</taxon>
    </lineage>
</organism>
<comment type="subcellular location">
    <subcellularLocation>
        <location evidence="1">Membrane</location>
        <topology evidence="1">Multi-pass membrane protein</topology>
    </subcellularLocation>
</comment>
<reference evidence="9 10" key="1">
    <citation type="submission" date="2017-07" db="EMBL/GenBank/DDBJ databases">
        <title>Analysis of two Campylobacter avium genomes and identification of a novel hippuricase gene.</title>
        <authorList>
            <person name="Miller W.G."/>
            <person name="Chapman M.H."/>
            <person name="Yee E."/>
            <person name="Revez J."/>
            <person name="Bono J.L."/>
            <person name="Rossi M."/>
        </authorList>
    </citation>
    <scope>NUCLEOTIDE SEQUENCE [LARGE SCALE GENOMIC DNA]</scope>
    <source>
        <strain evidence="9 10">LMG 24591</strain>
    </source>
</reference>
<accession>A0A222MYM8</accession>
<feature type="transmembrane region" description="Helical" evidence="7">
    <location>
        <begin position="381"/>
        <end position="399"/>
    </location>
</feature>
<dbReference type="Gene3D" id="3.30.70.1450">
    <property type="entry name" value="Regulator of K+ conductance, C-terminal domain"/>
    <property type="match status" value="2"/>
</dbReference>
<dbReference type="PANTHER" id="PTHR43652:SF2">
    <property type="entry name" value="BASIC AMINO ACID ANTIPORTER YFCC-RELATED"/>
    <property type="match status" value="1"/>
</dbReference>
<dbReference type="EMBL" id="CP022347">
    <property type="protein sequence ID" value="ASQ31093.1"/>
    <property type="molecule type" value="Genomic_DNA"/>
</dbReference>
<dbReference type="GO" id="GO:0005886">
    <property type="term" value="C:plasma membrane"/>
    <property type="evidence" value="ECO:0007669"/>
    <property type="project" value="TreeGrafter"/>
</dbReference>
<dbReference type="GO" id="GO:0006813">
    <property type="term" value="P:potassium ion transport"/>
    <property type="evidence" value="ECO:0007669"/>
    <property type="project" value="InterPro"/>
</dbReference>
<feature type="transmembrane region" description="Helical" evidence="7">
    <location>
        <begin position="513"/>
        <end position="531"/>
    </location>
</feature>
<evidence type="ECO:0000256" key="1">
    <source>
        <dbReference type="ARBA" id="ARBA00004141"/>
    </source>
</evidence>
<dbReference type="SUPFAM" id="SSF116726">
    <property type="entry name" value="TrkA C-terminal domain-like"/>
    <property type="match status" value="2"/>
</dbReference>
<keyword evidence="3 7" id="KW-0812">Transmembrane</keyword>
<dbReference type="InterPro" id="IPR006037">
    <property type="entry name" value="RCK_C"/>
</dbReference>
<keyword evidence="5 7" id="KW-1133">Transmembrane helix</keyword>
<feature type="transmembrane region" description="Helical" evidence="7">
    <location>
        <begin position="57"/>
        <end position="75"/>
    </location>
</feature>
<keyword evidence="4" id="KW-0677">Repeat</keyword>
<evidence type="ECO:0000256" key="5">
    <source>
        <dbReference type="ARBA" id="ARBA00022989"/>
    </source>
</evidence>
<feature type="domain" description="RCK C-terminal" evidence="8">
    <location>
        <begin position="281"/>
        <end position="364"/>
    </location>
</feature>
<dbReference type="InterPro" id="IPR036721">
    <property type="entry name" value="RCK_C_sf"/>
</dbReference>
<feature type="transmembrane region" description="Helical" evidence="7">
    <location>
        <begin position="551"/>
        <end position="571"/>
    </location>
</feature>
<dbReference type="GO" id="GO:0008324">
    <property type="term" value="F:monoatomic cation transmembrane transporter activity"/>
    <property type="evidence" value="ECO:0007669"/>
    <property type="project" value="InterPro"/>
</dbReference>
<sequence>MSMMKLVVAASLILLLVLLIQNKIRAGVLFASLAVFYYLLGYLDYTSFVSSYTNDSLISLVLLLLVSIAVERTIFIQAVSKFIIGKNYLFSLLRLGILSSFISAFLNNTAVVASFMGVVKNNKFQAPSKLLIPLSYFAVVGGTLTLIGTSTNLIVNSFVIQNSLPPLKMFDFLPVGLLLTISMIITLMLFHKLLPQYKEQKQDIKEHLIVLKVLNTSYLIGKTVLQSKLRNLEFLFLVQINRAGSSIVPVSHNEIIQANDELVFSGDISHINSLKQFDGLEVFKDYKQSLTSLVDVVITPTSSLIGKKVKEANFRAKFDAAILSLQRGDSFIKKIGEEHLQAGDRLVLATGKDFVSRENLAKNFYLLSNIKQSNKLDNKQSFIVISAFLLSIISSALNLISFTKVLLLCLGFFLLFNFVKLDEIKRRFPFEIFIVVGSSLAITKVLVDSSLAKDLADLIIGVFGTYGVYGSFVGVYLLTLILTEFITNNAAAALAFPIAFATSQALGVSPLPFIFAVAYAASAGFMIPHSYQTHLMVNSLCPYKISDFLKIGFFVSIVYSAVVLLALPVFFKF</sequence>